<evidence type="ECO:0000256" key="11">
    <source>
        <dbReference type="ARBA" id="ARBA00023098"/>
    </source>
</evidence>
<evidence type="ECO:0000256" key="1">
    <source>
        <dbReference type="ARBA" id="ARBA00003145"/>
    </source>
</evidence>
<feature type="transmembrane region" description="Helical" evidence="16">
    <location>
        <begin position="37"/>
        <end position="57"/>
    </location>
</feature>
<evidence type="ECO:0000256" key="12">
    <source>
        <dbReference type="ARBA" id="ARBA00023136"/>
    </source>
</evidence>
<dbReference type="Pfam" id="PF13396">
    <property type="entry name" value="PLDc_N"/>
    <property type="match status" value="1"/>
</dbReference>
<dbReference type="OrthoDB" id="9762009at2"/>
<accession>A0A074JLF1</accession>
<keyword evidence="14" id="KW-1208">Phospholipid metabolism</keyword>
<dbReference type="RefSeq" id="WP_038072911.1">
    <property type="nucleotide sequence ID" value="NZ_AUND01000001.1"/>
</dbReference>
<comment type="caution">
    <text evidence="18">The sequence shown here is derived from an EMBL/GenBank/DDBJ whole genome shotgun (WGS) entry which is preliminary data.</text>
</comment>
<dbReference type="PANTHER" id="PTHR21248">
    <property type="entry name" value="CARDIOLIPIN SYNTHASE"/>
    <property type="match status" value="1"/>
</dbReference>
<evidence type="ECO:0000256" key="8">
    <source>
        <dbReference type="ARBA" id="ARBA00022692"/>
    </source>
</evidence>
<dbReference type="NCBIfam" id="TIGR04265">
    <property type="entry name" value="bac_cardiolipin"/>
    <property type="match status" value="1"/>
</dbReference>
<protein>
    <recommendedName>
        <fullName evidence="15">Cardiolipin synthase</fullName>
        <ecNumber evidence="15">2.7.8.-</ecNumber>
    </recommendedName>
</protein>
<dbReference type="SUPFAM" id="SSF56024">
    <property type="entry name" value="Phospholipase D/nuclease"/>
    <property type="match status" value="2"/>
</dbReference>
<dbReference type="GO" id="GO:0005576">
    <property type="term" value="C:extracellular region"/>
    <property type="evidence" value="ECO:0007669"/>
    <property type="project" value="UniProtKB-SubCell"/>
</dbReference>
<evidence type="ECO:0000256" key="10">
    <source>
        <dbReference type="ARBA" id="ARBA00022989"/>
    </source>
</evidence>
<keyword evidence="5" id="KW-0444">Lipid biosynthesis</keyword>
<keyword evidence="13" id="KW-0594">Phospholipid biosynthesis</keyword>
<dbReference type="SMART" id="SM00155">
    <property type="entry name" value="PLDc"/>
    <property type="match status" value="2"/>
</dbReference>
<evidence type="ECO:0000313" key="18">
    <source>
        <dbReference type="EMBL" id="KEO56423.1"/>
    </source>
</evidence>
<dbReference type="AlphaFoldDB" id="A0A074JLF1"/>
<evidence type="ECO:0000256" key="16">
    <source>
        <dbReference type="SAM" id="Phobius"/>
    </source>
</evidence>
<keyword evidence="12 16" id="KW-0472">Membrane</keyword>
<dbReference type="Pfam" id="PF13091">
    <property type="entry name" value="PLDc_2"/>
    <property type="match status" value="2"/>
</dbReference>
<comment type="subcellular location">
    <subcellularLocation>
        <location evidence="3">Cell membrane</location>
        <topology evidence="3">Multi-pass membrane protein</topology>
    </subcellularLocation>
    <subcellularLocation>
        <location evidence="2">Secreted</location>
    </subcellularLocation>
</comment>
<evidence type="ECO:0000256" key="15">
    <source>
        <dbReference type="NCBIfam" id="TIGR04265"/>
    </source>
</evidence>
<keyword evidence="19" id="KW-1185">Reference proteome</keyword>
<keyword evidence="9" id="KW-0677">Repeat</keyword>
<dbReference type="GO" id="GO:0008808">
    <property type="term" value="F:cardiolipin synthase activity"/>
    <property type="evidence" value="ECO:0007669"/>
    <property type="project" value="UniProtKB-UniRule"/>
</dbReference>
<evidence type="ECO:0000256" key="7">
    <source>
        <dbReference type="ARBA" id="ARBA00022679"/>
    </source>
</evidence>
<evidence type="ECO:0000256" key="2">
    <source>
        <dbReference type="ARBA" id="ARBA00004613"/>
    </source>
</evidence>
<gene>
    <name evidence="18" type="ORF">TP2_02515</name>
</gene>
<dbReference type="Proteomes" id="UP000027432">
    <property type="component" value="Unassembled WGS sequence"/>
</dbReference>
<keyword evidence="7" id="KW-0808">Transferase</keyword>
<feature type="domain" description="PLD phosphodiesterase" evidence="17">
    <location>
        <begin position="393"/>
        <end position="420"/>
    </location>
</feature>
<evidence type="ECO:0000256" key="9">
    <source>
        <dbReference type="ARBA" id="ARBA00022737"/>
    </source>
</evidence>
<evidence type="ECO:0000256" key="6">
    <source>
        <dbReference type="ARBA" id="ARBA00022525"/>
    </source>
</evidence>
<dbReference type="Gene3D" id="3.30.870.10">
    <property type="entry name" value="Endonuclease Chain A"/>
    <property type="match status" value="2"/>
</dbReference>
<dbReference type="STRING" id="1353537.TP2_02515"/>
<dbReference type="EC" id="2.7.8.-" evidence="15"/>
<evidence type="ECO:0000256" key="3">
    <source>
        <dbReference type="ARBA" id="ARBA00004651"/>
    </source>
</evidence>
<organism evidence="18 19">
    <name type="scientific">Thioclava pacifica DSM 10166</name>
    <dbReference type="NCBI Taxonomy" id="1353537"/>
    <lineage>
        <taxon>Bacteria</taxon>
        <taxon>Pseudomonadati</taxon>
        <taxon>Pseudomonadota</taxon>
        <taxon>Alphaproteobacteria</taxon>
        <taxon>Rhodobacterales</taxon>
        <taxon>Paracoccaceae</taxon>
        <taxon>Thioclava</taxon>
    </lineage>
</organism>
<keyword evidence="4" id="KW-1003">Cell membrane</keyword>
<dbReference type="InterPro" id="IPR022924">
    <property type="entry name" value="Cardiolipin_synthase"/>
</dbReference>
<dbReference type="InterPro" id="IPR025202">
    <property type="entry name" value="PLD-like_dom"/>
</dbReference>
<name>A0A074JLF1_9RHOB</name>
<keyword evidence="8 16" id="KW-0812">Transmembrane</keyword>
<proteinExistence type="predicted"/>
<reference evidence="18 19" key="1">
    <citation type="submission" date="2013-07" db="EMBL/GenBank/DDBJ databases">
        <title>Thioclava pacifica DSM 10166 Genome Sequencing.</title>
        <authorList>
            <person name="Lai Q."/>
            <person name="Shao Z."/>
        </authorList>
    </citation>
    <scope>NUCLEOTIDE SEQUENCE [LARGE SCALE GENOMIC DNA]</scope>
    <source>
        <strain evidence="18 19">DSM 10166</strain>
    </source>
</reference>
<dbReference type="PANTHER" id="PTHR21248:SF22">
    <property type="entry name" value="PHOSPHOLIPASE D"/>
    <property type="match status" value="1"/>
</dbReference>
<dbReference type="PROSITE" id="PS50035">
    <property type="entry name" value="PLD"/>
    <property type="match status" value="2"/>
</dbReference>
<evidence type="ECO:0000256" key="13">
    <source>
        <dbReference type="ARBA" id="ARBA00023209"/>
    </source>
</evidence>
<evidence type="ECO:0000259" key="17">
    <source>
        <dbReference type="PROSITE" id="PS50035"/>
    </source>
</evidence>
<dbReference type="GO" id="GO:0032049">
    <property type="term" value="P:cardiolipin biosynthetic process"/>
    <property type="evidence" value="ECO:0007669"/>
    <property type="project" value="UniProtKB-UniRule"/>
</dbReference>
<evidence type="ECO:0000256" key="4">
    <source>
        <dbReference type="ARBA" id="ARBA00022475"/>
    </source>
</evidence>
<dbReference type="GO" id="GO:0005886">
    <property type="term" value="C:plasma membrane"/>
    <property type="evidence" value="ECO:0007669"/>
    <property type="project" value="UniProtKB-SubCell"/>
</dbReference>
<comment type="function">
    <text evidence="1">Could be a virulence factor.</text>
</comment>
<dbReference type="eggNOG" id="COG1502">
    <property type="taxonomic scope" value="Bacteria"/>
</dbReference>
<evidence type="ECO:0000256" key="5">
    <source>
        <dbReference type="ARBA" id="ARBA00022516"/>
    </source>
</evidence>
<keyword evidence="10 16" id="KW-1133">Transmembrane helix</keyword>
<dbReference type="EMBL" id="AUND01000001">
    <property type="protein sequence ID" value="KEO56423.1"/>
    <property type="molecule type" value="Genomic_DNA"/>
</dbReference>
<feature type="domain" description="PLD phosphodiesterase" evidence="17">
    <location>
        <begin position="216"/>
        <end position="243"/>
    </location>
</feature>
<keyword evidence="6" id="KW-0964">Secreted</keyword>
<keyword evidence="11" id="KW-0443">Lipid metabolism</keyword>
<dbReference type="InterPro" id="IPR001736">
    <property type="entry name" value="PLipase_D/transphosphatidylase"/>
</dbReference>
<evidence type="ECO:0000313" key="19">
    <source>
        <dbReference type="Proteomes" id="UP000027432"/>
    </source>
</evidence>
<evidence type="ECO:0000256" key="14">
    <source>
        <dbReference type="ARBA" id="ARBA00023264"/>
    </source>
</evidence>
<sequence>MTVWWWELVTLLVHFGGQTLAVLRVLTRPDKPPAVRASWTILILSVPFVGVLLYLLIGETRLNQRIAKRQRATVAALPAPKPAGAPSLSSITPGYRPAFARAAAVNGFAPSSGDAIRFLPEAEDQIATLLSDIETARETVHLTTYIWLADGTGIALAEALTRAAERGVTVRVLVDGLGARGFIKSPHWREMKQAGVKTGIAFSFHWPLFKLATMRIDLRNHRKLAVIDGRVAYTGSRNVADPEFRIKARFAPWVDVLLRLEGPLAAQHQHIFATDWITHTREDIAALVPSEAGAPRPGTSTAVAFATGPMLDIRGVPDVFLSVIGAAQESLTLSTPYFVPGEEIASALRAAVRRGVRVQVIVPRRNDSRFVAHAARSFFPALIEAGVEIHEHAPGLLHAKTLLADRRVAIIGSANLDRRSFELNYENCLLVEDTDLGQRLAERQAQWIAGARQLTHAQIEGWPLRWKITNNLMSILAPVL</sequence>
<dbReference type="InterPro" id="IPR027379">
    <property type="entry name" value="CLS_N"/>
</dbReference>